<organism evidence="1 2">
    <name type="scientific">Glossina palpalis gambiensis</name>
    <dbReference type="NCBI Taxonomy" id="67801"/>
    <lineage>
        <taxon>Eukaryota</taxon>
        <taxon>Metazoa</taxon>
        <taxon>Ecdysozoa</taxon>
        <taxon>Arthropoda</taxon>
        <taxon>Hexapoda</taxon>
        <taxon>Insecta</taxon>
        <taxon>Pterygota</taxon>
        <taxon>Neoptera</taxon>
        <taxon>Endopterygota</taxon>
        <taxon>Diptera</taxon>
        <taxon>Brachycera</taxon>
        <taxon>Muscomorpha</taxon>
        <taxon>Hippoboscoidea</taxon>
        <taxon>Glossinidae</taxon>
        <taxon>Glossina</taxon>
    </lineage>
</organism>
<name>A0A1B0AXB9_9MUSC</name>
<dbReference type="VEuPathDB" id="VectorBase:GPPI011894"/>
<protein>
    <submittedName>
        <fullName evidence="1">Uncharacterized protein</fullName>
    </submittedName>
</protein>
<proteinExistence type="predicted"/>
<evidence type="ECO:0000313" key="2">
    <source>
        <dbReference type="Proteomes" id="UP000092460"/>
    </source>
</evidence>
<evidence type="ECO:0000313" key="1">
    <source>
        <dbReference type="EnsemblMetazoa" id="GPPI011894-PA"/>
    </source>
</evidence>
<dbReference type="AlphaFoldDB" id="A0A1B0AXB9"/>
<reference evidence="2" key="1">
    <citation type="submission" date="2015-01" db="EMBL/GenBank/DDBJ databases">
        <authorList>
            <person name="Aksoy S."/>
            <person name="Warren W."/>
            <person name="Wilson R.K."/>
        </authorList>
    </citation>
    <scope>NUCLEOTIDE SEQUENCE [LARGE SCALE GENOMIC DNA]</scope>
    <source>
        <strain evidence="2">IAEA</strain>
    </source>
</reference>
<dbReference type="EMBL" id="JXJN01005200">
    <property type="status" value="NOT_ANNOTATED_CDS"/>
    <property type="molecule type" value="Genomic_DNA"/>
</dbReference>
<dbReference type="EnsemblMetazoa" id="GPPI011894-RA">
    <property type="protein sequence ID" value="GPPI011894-PA"/>
    <property type="gene ID" value="GPPI011894"/>
</dbReference>
<sequence>MSSFFVERLGYRGSTDDNGSLNTNGIAFKPLKLTHSYNANEVPVLKPLDGRKSPKLDKAIVIGRAQGLNELPFI</sequence>
<dbReference type="Proteomes" id="UP000092460">
    <property type="component" value="Unassembled WGS sequence"/>
</dbReference>
<accession>A0A1B0AXB9</accession>
<reference evidence="1" key="2">
    <citation type="submission" date="2020-05" db="UniProtKB">
        <authorList>
            <consortium name="EnsemblMetazoa"/>
        </authorList>
    </citation>
    <scope>IDENTIFICATION</scope>
    <source>
        <strain evidence="1">IAEA</strain>
    </source>
</reference>
<keyword evidence="2" id="KW-1185">Reference proteome</keyword>